<dbReference type="Proteomes" id="UP001265700">
    <property type="component" value="Unassembled WGS sequence"/>
</dbReference>
<feature type="chain" id="PRO_5047258126" evidence="1">
    <location>
        <begin position="20"/>
        <end position="188"/>
    </location>
</feature>
<dbReference type="InterPro" id="IPR010321">
    <property type="entry name" value="DUF922"/>
</dbReference>
<gene>
    <name evidence="2" type="ORF">J2W49_000855</name>
</gene>
<evidence type="ECO:0000256" key="1">
    <source>
        <dbReference type="SAM" id="SignalP"/>
    </source>
</evidence>
<comment type="caution">
    <text evidence="2">The sequence shown here is derived from an EMBL/GenBank/DDBJ whole genome shotgun (WGS) entry which is preliminary data.</text>
</comment>
<accession>A0ABU1WIM3</accession>
<dbReference type="GO" id="GO:0008233">
    <property type="term" value="F:peptidase activity"/>
    <property type="evidence" value="ECO:0007669"/>
    <property type="project" value="UniProtKB-KW"/>
</dbReference>
<keyword evidence="1" id="KW-0732">Signal</keyword>
<evidence type="ECO:0000313" key="3">
    <source>
        <dbReference type="Proteomes" id="UP001265700"/>
    </source>
</evidence>
<dbReference type="GO" id="GO:0006508">
    <property type="term" value="P:proteolysis"/>
    <property type="evidence" value="ECO:0007669"/>
    <property type="project" value="UniProtKB-KW"/>
</dbReference>
<keyword evidence="2" id="KW-0645">Protease</keyword>
<dbReference type="RefSeq" id="WP_310311931.1">
    <property type="nucleotide sequence ID" value="NZ_JAVDWU010000001.1"/>
</dbReference>
<feature type="signal peptide" evidence="1">
    <location>
        <begin position="1"/>
        <end position="19"/>
    </location>
</feature>
<dbReference type="Pfam" id="PF06037">
    <property type="entry name" value="DUF922"/>
    <property type="match status" value="1"/>
</dbReference>
<protein>
    <submittedName>
        <fullName evidence="2">Secreted Zn-dependent protease</fullName>
    </submittedName>
</protein>
<dbReference type="EMBL" id="JAVDWU010000001">
    <property type="protein sequence ID" value="MDR7148927.1"/>
    <property type="molecule type" value="Genomic_DNA"/>
</dbReference>
<evidence type="ECO:0000313" key="2">
    <source>
        <dbReference type="EMBL" id="MDR7148927.1"/>
    </source>
</evidence>
<keyword evidence="3" id="KW-1185">Reference proteome</keyword>
<name>A0ABU1WIM3_9BURK</name>
<organism evidence="2 3">
    <name type="scientific">Hydrogenophaga palleronii</name>
    <dbReference type="NCBI Taxonomy" id="65655"/>
    <lineage>
        <taxon>Bacteria</taxon>
        <taxon>Pseudomonadati</taxon>
        <taxon>Pseudomonadota</taxon>
        <taxon>Betaproteobacteria</taxon>
        <taxon>Burkholderiales</taxon>
        <taxon>Comamonadaceae</taxon>
        <taxon>Hydrogenophaga</taxon>
    </lineage>
</organism>
<keyword evidence="2" id="KW-0378">Hydrolase</keyword>
<sequence>MRILFCLLPLSFAAAPALGEVVQSLEVKTYNVSLRPDMSLRDAISAASPIRHGGKVFHGFTRWHVNWQLWWNNTPDGRCEIHKTQTRVTGVITLPELQQGAPVEVRQTFDRYVTALRSHEMGHYQFALDAASQIDRQILALTPQATCTLLELTANGIGRRILEDAIREEIEYDRRTRHGRTEGVTLTP</sequence>
<proteinExistence type="predicted"/>
<reference evidence="2 3" key="1">
    <citation type="submission" date="2023-07" db="EMBL/GenBank/DDBJ databases">
        <title>Sorghum-associated microbial communities from plants grown in Nebraska, USA.</title>
        <authorList>
            <person name="Schachtman D."/>
        </authorList>
    </citation>
    <scope>NUCLEOTIDE SEQUENCE [LARGE SCALE GENOMIC DNA]</scope>
    <source>
        <strain evidence="2 3">4249</strain>
    </source>
</reference>